<evidence type="ECO:0000313" key="2">
    <source>
        <dbReference type="EMBL" id="MFB9071482.1"/>
    </source>
</evidence>
<dbReference type="EMBL" id="JBHMFI010000001">
    <property type="protein sequence ID" value="MFB9071482.1"/>
    <property type="molecule type" value="Genomic_DNA"/>
</dbReference>
<reference evidence="2 3" key="1">
    <citation type="submission" date="2024-09" db="EMBL/GenBank/DDBJ databases">
        <authorList>
            <person name="Sun Q."/>
            <person name="Mori K."/>
        </authorList>
    </citation>
    <scope>NUCLEOTIDE SEQUENCE [LARGE SCALE GENOMIC DNA]</scope>
    <source>
        <strain evidence="2 3">CCM 7609</strain>
    </source>
</reference>
<dbReference type="Proteomes" id="UP001589575">
    <property type="component" value="Unassembled WGS sequence"/>
</dbReference>
<gene>
    <name evidence="2" type="ORF">ACFFX0_09820</name>
</gene>
<feature type="transmembrane region" description="Helical" evidence="1">
    <location>
        <begin position="105"/>
        <end position="124"/>
    </location>
</feature>
<evidence type="ECO:0000313" key="3">
    <source>
        <dbReference type="Proteomes" id="UP001589575"/>
    </source>
</evidence>
<name>A0ABV5FXR9_9MICC</name>
<keyword evidence="1" id="KW-1133">Transmembrane helix</keyword>
<proteinExistence type="predicted"/>
<keyword evidence="1" id="KW-0812">Transmembrane</keyword>
<evidence type="ECO:0000256" key="1">
    <source>
        <dbReference type="SAM" id="Phobius"/>
    </source>
</evidence>
<accession>A0ABV5FXR9</accession>
<comment type="caution">
    <text evidence="2">The sequence shown here is derived from an EMBL/GenBank/DDBJ whole genome shotgun (WGS) entry which is preliminary data.</text>
</comment>
<evidence type="ECO:0008006" key="4">
    <source>
        <dbReference type="Google" id="ProtNLM"/>
    </source>
</evidence>
<feature type="transmembrane region" description="Helical" evidence="1">
    <location>
        <begin position="75"/>
        <end position="98"/>
    </location>
</feature>
<organism evidence="2 3">
    <name type="scientific">Citricoccus parietis</name>
    <dbReference type="NCBI Taxonomy" id="592307"/>
    <lineage>
        <taxon>Bacteria</taxon>
        <taxon>Bacillati</taxon>
        <taxon>Actinomycetota</taxon>
        <taxon>Actinomycetes</taxon>
        <taxon>Micrococcales</taxon>
        <taxon>Micrococcaceae</taxon>
        <taxon>Citricoccus</taxon>
    </lineage>
</organism>
<protein>
    <recommendedName>
        <fullName evidence="4">Integral membrane protein</fullName>
    </recommendedName>
</protein>
<keyword evidence="3" id="KW-1185">Reference proteome</keyword>
<keyword evidence="1" id="KW-0472">Membrane</keyword>
<sequence length="177" mass="18783">MVAMGYPLLSGPSFNVFDDQIITGPSVSPLPMLCGACGLPAAARHHQRLGRAGVWHDGRDDHRLTRRAMTLLRTLVTAAAGAYAANCALGAAVAVRWIDTSRIRWIHHGFYLVTVTTTAVAALACTARRSPAAVALAPAAVPLVLLQRHGARPLDRHTHDALAAAPCYAAALLLAWR</sequence>